<evidence type="ECO:0000256" key="9">
    <source>
        <dbReference type="ARBA" id="ARBA00022679"/>
    </source>
</evidence>
<proteinExistence type="inferred from homology"/>
<evidence type="ECO:0000256" key="10">
    <source>
        <dbReference type="ARBA" id="ARBA00022691"/>
    </source>
</evidence>
<evidence type="ECO:0000256" key="13">
    <source>
        <dbReference type="ARBA" id="ARBA00033392"/>
    </source>
</evidence>
<comment type="catalytic activity">
    <reaction evidence="14">
        <text>guanosine(37) in tRNA + S-adenosyl-L-methionine = N(1)-methylguanosine(37) in tRNA + S-adenosyl-L-homocysteine + H(+)</text>
        <dbReference type="Rhea" id="RHEA:36899"/>
        <dbReference type="Rhea" id="RHEA-COMP:10145"/>
        <dbReference type="Rhea" id="RHEA-COMP:10147"/>
        <dbReference type="ChEBI" id="CHEBI:15378"/>
        <dbReference type="ChEBI" id="CHEBI:57856"/>
        <dbReference type="ChEBI" id="CHEBI:59789"/>
        <dbReference type="ChEBI" id="CHEBI:73542"/>
        <dbReference type="ChEBI" id="CHEBI:74269"/>
        <dbReference type="EC" id="2.1.1.228"/>
    </reaction>
</comment>
<keyword evidence="8 17" id="KW-0489">Methyltransferase</keyword>
<dbReference type="EMBL" id="HE613254">
    <property type="protein sequence ID" value="CCE66740.1"/>
    <property type="molecule type" value="Genomic_DNA"/>
</dbReference>
<dbReference type="EC" id="2.1.1.228" evidence="5"/>
<keyword evidence="7" id="KW-0963">Cytoplasm</keyword>
<feature type="domain" description="tRNA methyltransferase TRMD/TRM10-type" evidence="16">
    <location>
        <begin position="11"/>
        <end position="223"/>
    </location>
</feature>
<dbReference type="PANTHER" id="PTHR46417">
    <property type="entry name" value="TRNA (GUANINE-N(1)-)-METHYLTRANSFERASE"/>
    <property type="match status" value="1"/>
</dbReference>
<dbReference type="InterPro" id="IPR023148">
    <property type="entry name" value="tRNA_m1G_MeTrfase_C_sf"/>
</dbReference>
<accession>G8C342</accession>
<evidence type="ECO:0000256" key="8">
    <source>
        <dbReference type="ARBA" id="ARBA00022603"/>
    </source>
</evidence>
<dbReference type="InterPro" id="IPR002649">
    <property type="entry name" value="tRNA_m1G_MeTrfase_TrmD"/>
</dbReference>
<evidence type="ECO:0000256" key="4">
    <source>
        <dbReference type="ARBA" id="ARBA00011738"/>
    </source>
</evidence>
<gene>
    <name evidence="17" type="primary">trmD</name>
    <name evidence="17" type="ORF">MHM_02220</name>
</gene>
<evidence type="ECO:0000256" key="6">
    <source>
        <dbReference type="ARBA" id="ARBA00014679"/>
    </source>
</evidence>
<evidence type="ECO:0000256" key="2">
    <source>
        <dbReference type="ARBA" id="ARBA00004496"/>
    </source>
</evidence>
<comment type="function">
    <text evidence="1">Specifically methylates guanosine-37 in various tRNAs.</text>
</comment>
<dbReference type="InterPro" id="IPR029026">
    <property type="entry name" value="tRNA_m1G_MTases_N"/>
</dbReference>
<dbReference type="PANTHER" id="PTHR46417:SF1">
    <property type="entry name" value="TRNA (GUANINE-N(1)-)-METHYLTRANSFERASE"/>
    <property type="match status" value="1"/>
</dbReference>
<evidence type="ECO:0000256" key="5">
    <source>
        <dbReference type="ARBA" id="ARBA00012807"/>
    </source>
</evidence>
<name>G8C342_9MOLU</name>
<dbReference type="PATRIC" id="fig|1116213.3.peg.233"/>
<evidence type="ECO:0000259" key="16">
    <source>
        <dbReference type="Pfam" id="PF01746"/>
    </source>
</evidence>
<feature type="binding site" evidence="15">
    <location>
        <begin position="139"/>
        <end position="144"/>
    </location>
    <ligand>
        <name>S-adenosyl-L-methionine</name>
        <dbReference type="ChEBI" id="CHEBI:59789"/>
    </ligand>
</feature>
<dbReference type="SUPFAM" id="SSF75217">
    <property type="entry name" value="alpha/beta knot"/>
    <property type="match status" value="1"/>
</dbReference>
<organism evidence="17">
    <name type="scientific">Candidatus Mycoplasma haematominutum 'Birmingham 1'</name>
    <dbReference type="NCBI Taxonomy" id="1116213"/>
    <lineage>
        <taxon>Bacteria</taxon>
        <taxon>Bacillati</taxon>
        <taxon>Mycoplasmatota</taxon>
        <taxon>Mollicutes</taxon>
        <taxon>Mycoplasmataceae</taxon>
        <taxon>Mycoplasma</taxon>
    </lineage>
</organism>
<keyword evidence="10 15" id="KW-0949">S-adenosyl-L-methionine</keyword>
<keyword evidence="11" id="KW-0819">tRNA processing</keyword>
<reference evidence="17" key="2">
    <citation type="submission" date="2011-11" db="EMBL/GenBank/DDBJ databases">
        <authorList>
            <person name="Barker E."/>
        </authorList>
    </citation>
    <scope>NUCLEOTIDE SEQUENCE</scope>
    <source>
        <strain evidence="17">Birmingham 1</strain>
    </source>
</reference>
<reference evidence="17" key="1">
    <citation type="submission" date="2011-11" db="EMBL/GenBank/DDBJ databases">
        <title>Complete genome sequence of Candidatus Mycoplasma haemominutum.</title>
        <authorList>
            <person name="Barker E.N."/>
            <person name="Darby A.C."/>
            <person name="Helps C.R."/>
            <person name="Peters I.R."/>
            <person name="Hughes M.A."/>
            <person name="Radford A.D."/>
            <person name="Novacco M."/>
            <person name="Boretti F."/>
            <person name="Hofmann-Lehmann R."/>
            <person name="Tasker S."/>
        </authorList>
    </citation>
    <scope>NUCLEOTIDE SEQUENCE</scope>
    <source>
        <strain evidence="17">Birmingham 1</strain>
    </source>
</reference>
<protein>
    <recommendedName>
        <fullName evidence="6">tRNA (guanine-N(1)-)-methyltransferase</fullName>
        <ecNumber evidence="5">2.1.1.228</ecNumber>
    </recommendedName>
    <alternativeName>
        <fullName evidence="12">M1G-methyltransferase</fullName>
    </alternativeName>
    <alternativeName>
        <fullName evidence="13">tRNA [GM37] methyltransferase</fullName>
    </alternativeName>
</protein>
<comment type="subcellular location">
    <subcellularLocation>
        <location evidence="2">Cytoplasm</location>
    </subcellularLocation>
</comment>
<evidence type="ECO:0000256" key="12">
    <source>
        <dbReference type="ARBA" id="ARBA00029736"/>
    </source>
</evidence>
<dbReference type="Gene3D" id="1.10.1270.20">
    <property type="entry name" value="tRNA(m1g37)methyltransferase, domain 2"/>
    <property type="match status" value="1"/>
</dbReference>
<dbReference type="GO" id="GO:0052906">
    <property type="term" value="F:tRNA (guanine(37)-N1)-methyltransferase activity"/>
    <property type="evidence" value="ECO:0007669"/>
    <property type="project" value="UniProtKB-EC"/>
</dbReference>
<dbReference type="InterPro" id="IPR016009">
    <property type="entry name" value="tRNA_MeTrfase_TRMD/TRM10"/>
</dbReference>
<evidence type="ECO:0000313" key="17">
    <source>
        <dbReference type="EMBL" id="CCE66740.1"/>
    </source>
</evidence>
<dbReference type="Pfam" id="PF01746">
    <property type="entry name" value="tRNA_m1G_MT"/>
    <property type="match status" value="1"/>
</dbReference>
<dbReference type="PIRSF" id="PIRSF000386">
    <property type="entry name" value="tRNA_mtase"/>
    <property type="match status" value="1"/>
</dbReference>
<dbReference type="OrthoDB" id="9807416at2"/>
<dbReference type="GO" id="GO:0005829">
    <property type="term" value="C:cytosol"/>
    <property type="evidence" value="ECO:0007669"/>
    <property type="project" value="TreeGrafter"/>
</dbReference>
<sequence length="227" mass="25923">MTLPAQLRKRRFYIFTLFPEEATNWLIHSITLKSIYRAPIEFKVINIRQKVREQVDYPPYGGKSGMVLSIVPIYNLLSRYNLLKTAHIILLCPRSPKFTQSKARDLEKLSADKPLVFICGHYEGIDERIKHFISEAISIGDYILSSGTLAASVLVESIVRLIPSVIKTESLESESFNSTDSIEDLDFPVYAPPREFLGYKVPEVLFSGHHSKIEAHRKRESKKALKT</sequence>
<dbReference type="InterPro" id="IPR029028">
    <property type="entry name" value="Alpha/beta_knot_MTases"/>
</dbReference>
<dbReference type="Gene3D" id="3.40.1280.10">
    <property type="match status" value="1"/>
</dbReference>
<evidence type="ECO:0000256" key="3">
    <source>
        <dbReference type="ARBA" id="ARBA00007630"/>
    </source>
</evidence>
<evidence type="ECO:0000256" key="14">
    <source>
        <dbReference type="ARBA" id="ARBA00047783"/>
    </source>
</evidence>
<evidence type="ECO:0000256" key="1">
    <source>
        <dbReference type="ARBA" id="ARBA00002634"/>
    </source>
</evidence>
<dbReference type="RefSeq" id="WP_015511605.1">
    <property type="nucleotide sequence ID" value="NC_021007.1"/>
</dbReference>
<evidence type="ECO:0000256" key="15">
    <source>
        <dbReference type="PIRSR" id="PIRSR000386-1"/>
    </source>
</evidence>
<evidence type="ECO:0000256" key="7">
    <source>
        <dbReference type="ARBA" id="ARBA00022490"/>
    </source>
</evidence>
<feature type="binding site" evidence="15">
    <location>
        <position position="120"/>
    </location>
    <ligand>
        <name>S-adenosyl-L-methionine</name>
        <dbReference type="ChEBI" id="CHEBI:59789"/>
    </ligand>
</feature>
<dbReference type="AlphaFoldDB" id="G8C342"/>
<comment type="similarity">
    <text evidence="3">Belongs to the RNA methyltransferase TrmD family.</text>
</comment>
<dbReference type="KEGG" id="mhb:MHM_02220"/>
<dbReference type="HOGENOM" id="CLU_047363_0_1_14"/>
<dbReference type="GO" id="GO:0002939">
    <property type="term" value="P:tRNA N1-guanine methylation"/>
    <property type="evidence" value="ECO:0007669"/>
    <property type="project" value="TreeGrafter"/>
</dbReference>
<keyword evidence="9 17" id="KW-0808">Transferase</keyword>
<comment type="subunit">
    <text evidence="4">Homodimer.</text>
</comment>
<evidence type="ECO:0000256" key="11">
    <source>
        <dbReference type="ARBA" id="ARBA00022694"/>
    </source>
</evidence>